<protein>
    <recommendedName>
        <fullName evidence="4">Carboxypeptidase-like regulatory domain-containing protein</fullName>
    </recommendedName>
</protein>
<feature type="signal peptide" evidence="1">
    <location>
        <begin position="1"/>
        <end position="26"/>
    </location>
</feature>
<gene>
    <name evidence="2" type="ORF">PEPS_19220</name>
</gene>
<dbReference type="InterPro" id="IPR008969">
    <property type="entry name" value="CarboxyPept-like_regulatory"/>
</dbReference>
<keyword evidence="1" id="KW-0732">Signal</keyword>
<evidence type="ECO:0000313" key="2">
    <source>
        <dbReference type="EMBL" id="BDC99641.1"/>
    </source>
</evidence>
<accession>A0ABN6LE12</accession>
<dbReference type="EMBL" id="AP025292">
    <property type="protein sequence ID" value="BDC99641.1"/>
    <property type="molecule type" value="Genomic_DNA"/>
</dbReference>
<dbReference type="Proteomes" id="UP001354989">
    <property type="component" value="Chromosome"/>
</dbReference>
<reference evidence="2 3" key="1">
    <citation type="submission" date="2021-12" db="EMBL/GenBank/DDBJ databases">
        <title>Genome sequencing of bacteria with rrn-lacking chromosome and rrn-plasmid.</title>
        <authorList>
            <person name="Anda M."/>
            <person name="Iwasaki W."/>
        </authorList>
    </citation>
    <scope>NUCLEOTIDE SEQUENCE [LARGE SCALE GENOMIC DNA]</scope>
    <source>
        <strain evidence="2 3">NBRC 101262</strain>
    </source>
</reference>
<organism evidence="2 3">
    <name type="scientific">Persicobacter psychrovividus</name>
    <dbReference type="NCBI Taxonomy" id="387638"/>
    <lineage>
        <taxon>Bacteria</taxon>
        <taxon>Pseudomonadati</taxon>
        <taxon>Bacteroidota</taxon>
        <taxon>Cytophagia</taxon>
        <taxon>Cytophagales</taxon>
        <taxon>Persicobacteraceae</taxon>
        <taxon>Persicobacter</taxon>
    </lineage>
</organism>
<evidence type="ECO:0008006" key="4">
    <source>
        <dbReference type="Google" id="ProtNLM"/>
    </source>
</evidence>
<dbReference type="Gene3D" id="2.60.40.1120">
    <property type="entry name" value="Carboxypeptidase-like, regulatory domain"/>
    <property type="match status" value="1"/>
</dbReference>
<feature type="chain" id="PRO_5045987612" description="Carboxypeptidase-like regulatory domain-containing protein" evidence="1">
    <location>
        <begin position="27"/>
        <end position="264"/>
    </location>
</feature>
<dbReference type="SUPFAM" id="SSF49464">
    <property type="entry name" value="Carboxypeptidase regulatory domain-like"/>
    <property type="match status" value="1"/>
</dbReference>
<name>A0ABN6LE12_9BACT</name>
<evidence type="ECO:0000256" key="1">
    <source>
        <dbReference type="SAM" id="SignalP"/>
    </source>
</evidence>
<evidence type="ECO:0000313" key="3">
    <source>
        <dbReference type="Proteomes" id="UP001354989"/>
    </source>
</evidence>
<dbReference type="RefSeq" id="WP_338396925.1">
    <property type="nucleotide sequence ID" value="NZ_AP025292.1"/>
</dbReference>
<dbReference type="Pfam" id="PF13715">
    <property type="entry name" value="CarbopepD_reg_2"/>
    <property type="match status" value="1"/>
</dbReference>
<keyword evidence="3" id="KW-1185">Reference proteome</keyword>
<sequence length="264" mass="30579">MKKYHGKTLFLLLTTLLLSTCQIAKAQVQIFNTVRGVILDENQQPLPFVHVMAIKGRFGATTDEKGRFVVKSNATDTLWCSFVGYQMQRIPVQIPDGAVSIDLSITLSPTTYKLKNVDVTLLPENIEDFKDEVIEQDLKEGWQIDPKNNYEAYMKSRRQQAALQKTPIPGFDQPDAFNFLTLDLKKGKRIKRREQKRKRQHIAANKFNKNWVLSLIGPENEAIVEEFMKTCKFSESYLVETDQYQIAKDVLNNWDLYQDQQKRN</sequence>
<proteinExistence type="predicted"/>